<dbReference type="AlphaFoldDB" id="A0A918R956"/>
<keyword evidence="1 2" id="KW-0808">Transferase</keyword>
<dbReference type="InterPro" id="IPR023606">
    <property type="entry name" value="CoA-Trfase_III_dom_1_sf"/>
</dbReference>
<evidence type="ECO:0000313" key="3">
    <source>
        <dbReference type="Proteomes" id="UP000634139"/>
    </source>
</evidence>
<gene>
    <name evidence="2" type="ORF">GCM10011617_04320</name>
</gene>
<proteinExistence type="predicted"/>
<accession>A0A918R956</accession>
<organism evidence="2 3">
    <name type="scientific">Novosphingobium arvoryzae</name>
    <dbReference type="NCBI Taxonomy" id="1256514"/>
    <lineage>
        <taxon>Bacteria</taxon>
        <taxon>Pseudomonadati</taxon>
        <taxon>Pseudomonadota</taxon>
        <taxon>Alphaproteobacteria</taxon>
        <taxon>Sphingomonadales</taxon>
        <taxon>Sphingomonadaceae</taxon>
        <taxon>Novosphingobium</taxon>
    </lineage>
</organism>
<reference evidence="2" key="2">
    <citation type="submission" date="2020-09" db="EMBL/GenBank/DDBJ databases">
        <authorList>
            <person name="Sun Q."/>
            <person name="Kim S."/>
        </authorList>
    </citation>
    <scope>NUCLEOTIDE SEQUENCE</scope>
    <source>
        <strain evidence="2">KCTC 32422</strain>
    </source>
</reference>
<dbReference type="PANTHER" id="PTHR48207:SF3">
    <property type="entry name" value="SUCCINATE--HYDROXYMETHYLGLUTARATE COA-TRANSFERASE"/>
    <property type="match status" value="1"/>
</dbReference>
<evidence type="ECO:0000256" key="1">
    <source>
        <dbReference type="ARBA" id="ARBA00022679"/>
    </source>
</evidence>
<keyword evidence="3" id="KW-1185">Reference proteome</keyword>
<reference evidence="2" key="1">
    <citation type="journal article" date="2014" name="Int. J. Syst. Evol. Microbiol.">
        <title>Complete genome sequence of Corynebacterium casei LMG S-19264T (=DSM 44701T), isolated from a smear-ripened cheese.</title>
        <authorList>
            <consortium name="US DOE Joint Genome Institute (JGI-PGF)"/>
            <person name="Walter F."/>
            <person name="Albersmeier A."/>
            <person name="Kalinowski J."/>
            <person name="Ruckert C."/>
        </authorList>
    </citation>
    <scope>NUCLEOTIDE SEQUENCE</scope>
    <source>
        <strain evidence="2">KCTC 32422</strain>
    </source>
</reference>
<dbReference type="Pfam" id="PF02515">
    <property type="entry name" value="CoA_transf_3"/>
    <property type="match status" value="1"/>
</dbReference>
<dbReference type="PANTHER" id="PTHR48207">
    <property type="entry name" value="SUCCINATE--HYDROXYMETHYLGLUTARATE COA-TRANSFERASE"/>
    <property type="match status" value="1"/>
</dbReference>
<dbReference type="InterPro" id="IPR003673">
    <property type="entry name" value="CoA-Trfase_fam_III"/>
</dbReference>
<name>A0A918R956_9SPHN</name>
<dbReference type="GO" id="GO:0008410">
    <property type="term" value="F:CoA-transferase activity"/>
    <property type="evidence" value="ECO:0007669"/>
    <property type="project" value="TreeGrafter"/>
</dbReference>
<evidence type="ECO:0000313" key="2">
    <source>
        <dbReference type="EMBL" id="GGZ88557.1"/>
    </source>
</evidence>
<dbReference type="Proteomes" id="UP000634139">
    <property type="component" value="Unassembled WGS sequence"/>
</dbReference>
<dbReference type="Gene3D" id="3.40.50.10540">
    <property type="entry name" value="Crotonobetainyl-coa:carnitine coa-transferase, domain 1"/>
    <property type="match status" value="1"/>
</dbReference>
<dbReference type="InterPro" id="IPR050483">
    <property type="entry name" value="CoA-transferase_III_domain"/>
</dbReference>
<protein>
    <submittedName>
        <fullName evidence="2">CoA transferase</fullName>
    </submittedName>
</protein>
<comment type="caution">
    <text evidence="2">The sequence shown here is derived from an EMBL/GenBank/DDBJ whole genome shotgun (WGS) entry which is preliminary data.</text>
</comment>
<dbReference type="InterPro" id="IPR044855">
    <property type="entry name" value="CoA-Trfase_III_dom3_sf"/>
</dbReference>
<dbReference type="RefSeq" id="WP_189538751.1">
    <property type="nucleotide sequence ID" value="NZ_BMZD01000001.1"/>
</dbReference>
<sequence length="379" mass="40819">MQDVLSALLVVELGTMVTAPLAGMMLSDMGARVIKVELPETGDPFRAHGGGRYSPPFVAYNRGKESVQLDLRSPEGLANLRRLLERADVVLENFRPGVMEKMGLDNAALGALNPRLIRASITGFGTDGPYKDRPAYDSVPLALSGLSSLLLDPEDPRMSGPTIADNITGMYAAQGILGALLRRTATGQGGHVEVNMLEAAISFMPDAFAQYSRAGIVSGPETRVRISQAYTLRAADGLLVTVHFSSVQKFWEGLLKAIERPDLAADERFATPAARTKHYPELREILLDVFAARPRAEWVQRLAAEGVPGAPVNRVDEVADDPQVRHLGTFARTVHPEMGEVIGIKSPIRLDGARRDDPPPPPVLNANADAIAAEFGFTA</sequence>
<dbReference type="EMBL" id="BMZD01000001">
    <property type="protein sequence ID" value="GGZ88557.1"/>
    <property type="molecule type" value="Genomic_DNA"/>
</dbReference>
<dbReference type="Gene3D" id="3.30.1540.10">
    <property type="entry name" value="formyl-coa transferase, domain 3"/>
    <property type="match status" value="1"/>
</dbReference>
<dbReference type="SUPFAM" id="SSF89796">
    <property type="entry name" value="CoA-transferase family III (CaiB/BaiF)"/>
    <property type="match status" value="1"/>
</dbReference>